<dbReference type="InterPro" id="IPR011010">
    <property type="entry name" value="DNA_brk_join_enz"/>
</dbReference>
<feature type="compositionally biased region" description="Acidic residues" evidence="2">
    <location>
        <begin position="279"/>
        <end position="326"/>
    </location>
</feature>
<dbReference type="AlphaFoldDB" id="A0A2J6SDI1"/>
<dbReference type="Proteomes" id="UP000235786">
    <property type="component" value="Unassembled WGS sequence"/>
</dbReference>
<gene>
    <name evidence="3" type="ORF">L207DRAFT_575466</name>
</gene>
<organism evidence="3 4">
    <name type="scientific">Hyaloscypha variabilis (strain UAMH 11265 / GT02V1 / F)</name>
    <name type="common">Meliniomyces variabilis</name>
    <dbReference type="NCBI Taxonomy" id="1149755"/>
    <lineage>
        <taxon>Eukaryota</taxon>
        <taxon>Fungi</taxon>
        <taxon>Dikarya</taxon>
        <taxon>Ascomycota</taxon>
        <taxon>Pezizomycotina</taxon>
        <taxon>Leotiomycetes</taxon>
        <taxon>Helotiales</taxon>
        <taxon>Hyaloscyphaceae</taxon>
        <taxon>Hyaloscypha</taxon>
        <taxon>Hyaloscypha variabilis</taxon>
    </lineage>
</organism>
<evidence type="ECO:0000313" key="4">
    <source>
        <dbReference type="Proteomes" id="UP000235786"/>
    </source>
</evidence>
<feature type="region of interest" description="Disordered" evidence="2">
    <location>
        <begin position="278"/>
        <end position="342"/>
    </location>
</feature>
<keyword evidence="4" id="KW-1185">Reference proteome</keyword>
<protein>
    <submittedName>
        <fullName evidence="3">Uncharacterized protein</fullName>
    </submittedName>
</protein>
<dbReference type="EMBL" id="KZ613937">
    <property type="protein sequence ID" value="PMD48816.1"/>
    <property type="molecule type" value="Genomic_DNA"/>
</dbReference>
<evidence type="ECO:0000313" key="3">
    <source>
        <dbReference type="EMBL" id="PMD48816.1"/>
    </source>
</evidence>
<evidence type="ECO:0000256" key="1">
    <source>
        <dbReference type="SAM" id="Coils"/>
    </source>
</evidence>
<proteinExistence type="predicted"/>
<dbReference type="OrthoDB" id="3439359at2759"/>
<name>A0A2J6SDI1_HYAVF</name>
<dbReference type="GO" id="GO:0003677">
    <property type="term" value="F:DNA binding"/>
    <property type="evidence" value="ECO:0007669"/>
    <property type="project" value="InterPro"/>
</dbReference>
<reference evidence="3 4" key="1">
    <citation type="submission" date="2016-04" db="EMBL/GenBank/DDBJ databases">
        <title>A degradative enzymes factory behind the ericoid mycorrhizal symbiosis.</title>
        <authorList>
            <consortium name="DOE Joint Genome Institute"/>
            <person name="Martino E."/>
            <person name="Morin E."/>
            <person name="Grelet G."/>
            <person name="Kuo A."/>
            <person name="Kohler A."/>
            <person name="Daghino S."/>
            <person name="Barry K."/>
            <person name="Choi C."/>
            <person name="Cichocki N."/>
            <person name="Clum A."/>
            <person name="Copeland A."/>
            <person name="Hainaut M."/>
            <person name="Haridas S."/>
            <person name="Labutti K."/>
            <person name="Lindquist E."/>
            <person name="Lipzen A."/>
            <person name="Khouja H.-R."/>
            <person name="Murat C."/>
            <person name="Ohm R."/>
            <person name="Olson A."/>
            <person name="Spatafora J."/>
            <person name="Veneault-Fourrey C."/>
            <person name="Henrissat B."/>
            <person name="Grigoriev I."/>
            <person name="Martin F."/>
            <person name="Perotto S."/>
        </authorList>
    </citation>
    <scope>NUCLEOTIDE SEQUENCE [LARGE SCALE GENOMIC DNA]</scope>
    <source>
        <strain evidence="3 4">F</strain>
    </source>
</reference>
<feature type="coiled-coil region" evidence="1">
    <location>
        <begin position="210"/>
        <end position="237"/>
    </location>
</feature>
<keyword evidence="1" id="KW-0175">Coiled coil</keyword>
<accession>A0A2J6SDI1</accession>
<dbReference type="SUPFAM" id="SSF56349">
    <property type="entry name" value="DNA breaking-rejoining enzymes"/>
    <property type="match status" value="1"/>
</dbReference>
<feature type="region of interest" description="Disordered" evidence="2">
    <location>
        <begin position="486"/>
        <end position="525"/>
    </location>
</feature>
<evidence type="ECO:0000256" key="2">
    <source>
        <dbReference type="SAM" id="MobiDB-lite"/>
    </source>
</evidence>
<sequence>MTVTSAKSDKNLPLNLPHRLLVILLRRGYLKDHAKLESLLTGTEHRIRIKHQKSLYIGTKPLTTSVITVYMKRRTTWLGYPLDCTFYCWRRRAATLVQRAAGTDRARQFLNHKPCTFTYEDYYEEGLDDLDVFDVMFDGGYGSDNTGILQNVGAVALHRTNLVKKCVDRERTIKSYVDHHPYVIKAVNMGGRKDILSNRARIRRRALAALLMEEKELQKHNMTRDELRERLVALRKKPRIFEMINQCLQRVEMLDFSLEDTTDKAGDLIDLMDCFGMGELDDKDEEDNEDEDNEDEDNEDEDNEDEDNENEDEEMSEEENNEDEDKEDIKVNIDRDEDQDEETNILRTDPRWPRMVNIFMEMLLEFENETTNGAGKCAAMGVGNLQGVTTCSLCAADPYVPGDRKKHDYGRTAKLKEHLRTNYHSGKEKFRRRMNGLAQESDDKRFTCPYGCECSYGQLSHLMKHIRDASEKAKYQGDLEDRKHEDGWYKSDCDPPQLPESQAVITARNRKKKADRQENGDEDEMVAAIARSC</sequence>